<dbReference type="KEGG" id="cgk:CGERO_06515"/>
<keyword evidence="2" id="KW-1185">Reference proteome</keyword>
<protein>
    <submittedName>
        <fullName evidence="1">Uncharacterized protein</fullName>
    </submittedName>
</protein>
<proteinExistence type="predicted"/>
<dbReference type="Proteomes" id="UP000271587">
    <property type="component" value="Chromosome"/>
</dbReference>
<gene>
    <name evidence="1" type="ORF">CGERO_06515</name>
</gene>
<dbReference type="AlphaFoldDB" id="A0A3G6J1C2"/>
<organism evidence="1 2">
    <name type="scientific">Corynebacterium gerontici</name>
    <dbReference type="NCBI Taxonomy" id="2079234"/>
    <lineage>
        <taxon>Bacteria</taxon>
        <taxon>Bacillati</taxon>
        <taxon>Actinomycetota</taxon>
        <taxon>Actinomycetes</taxon>
        <taxon>Mycobacteriales</taxon>
        <taxon>Corynebacteriaceae</taxon>
        <taxon>Corynebacterium</taxon>
    </lineage>
</organism>
<dbReference type="EMBL" id="CP033897">
    <property type="protein sequence ID" value="AZA11603.1"/>
    <property type="molecule type" value="Genomic_DNA"/>
</dbReference>
<evidence type="ECO:0000313" key="2">
    <source>
        <dbReference type="Proteomes" id="UP000271587"/>
    </source>
</evidence>
<evidence type="ECO:0000313" key="1">
    <source>
        <dbReference type="EMBL" id="AZA11603.1"/>
    </source>
</evidence>
<name>A0A3G6J1C2_9CORY</name>
<sequence>MILEFPQWGGVFPRLHPGLNLNTMSTDLQSIGMNFPQWQDAVEAAIATDRLTVTGEVRGGQLIQYSDDSGAQINILAVEPFATFAGFASITKCFAHISMIDDVLALCQVIDYNDQEVALLTLNLAQGPLLIDEPEQRWQELGVTALAFDVTTYPSVEAFEQATGSTPGTFSSAGAQVIMSGDGSKVPDAAATFSARVLSAGVRTNALTSEDFVHVTVDGGFPYDVCMPMSAGVPERGSVIAGRAVMTGFVAAPAGGGCGGGSCGSGGCGCGGH</sequence>
<reference evidence="1 2" key="1">
    <citation type="submission" date="2018-11" db="EMBL/GenBank/DDBJ databases">
        <authorList>
            <person name="Kleinhagauer T."/>
            <person name="Glaeser S.P."/>
            <person name="Spergser J."/>
            <person name="Ruckert C."/>
            <person name="Kaempfer P."/>
            <person name="Busse H.-J."/>
        </authorList>
    </citation>
    <scope>NUCLEOTIDE SEQUENCE [LARGE SCALE GENOMIC DNA]</scope>
    <source>
        <strain evidence="1 2">W8</strain>
    </source>
</reference>
<accession>A0A3G6J1C2</accession>